<evidence type="ECO:0000313" key="3">
    <source>
        <dbReference type="Proteomes" id="UP000829494"/>
    </source>
</evidence>
<gene>
    <name evidence="2" type="ORF">SRIMR7_33500</name>
</gene>
<evidence type="ECO:0000256" key="1">
    <source>
        <dbReference type="SAM" id="MobiDB-lite"/>
    </source>
</evidence>
<protein>
    <submittedName>
        <fullName evidence="2">Uncharacterized protein</fullName>
    </submittedName>
</protein>
<feature type="compositionally biased region" description="Basic residues" evidence="1">
    <location>
        <begin position="1"/>
        <end position="13"/>
    </location>
</feature>
<organism evidence="2 3">
    <name type="scientific">Streptomyces rimosus subsp. rimosus</name>
    <dbReference type="NCBI Taxonomy" id="132474"/>
    <lineage>
        <taxon>Bacteria</taxon>
        <taxon>Bacillati</taxon>
        <taxon>Actinomycetota</taxon>
        <taxon>Actinomycetes</taxon>
        <taxon>Kitasatosporales</taxon>
        <taxon>Streptomycetaceae</taxon>
        <taxon>Streptomyces</taxon>
    </lineage>
</organism>
<proteinExistence type="predicted"/>
<feature type="region of interest" description="Disordered" evidence="1">
    <location>
        <begin position="1"/>
        <end position="35"/>
    </location>
</feature>
<name>A0ABY3ZAA4_STRRM</name>
<reference evidence="2 3" key="1">
    <citation type="submission" date="2022-03" db="EMBL/GenBank/DDBJ databases">
        <title>Complete genome of Streptomyces rimosus ssp. rimosus R7 (=ATCC 10970).</title>
        <authorList>
            <person name="Beganovic S."/>
            <person name="Ruckert C."/>
            <person name="Busche T."/>
            <person name="Kalinowski J."/>
            <person name="Wittmann C."/>
        </authorList>
    </citation>
    <scope>NUCLEOTIDE SEQUENCE [LARGE SCALE GENOMIC DNA]</scope>
    <source>
        <strain evidence="2 3">R7</strain>
    </source>
</reference>
<accession>A0ABY3ZAA4</accession>
<sequence>MRGARHAVRKRPTGRTNPRAAAPRHPPYASTFPMTATPSSISVTVLAA</sequence>
<dbReference type="EMBL" id="CP094298">
    <property type="protein sequence ID" value="UNZ07082.1"/>
    <property type="molecule type" value="Genomic_DNA"/>
</dbReference>
<evidence type="ECO:0000313" key="2">
    <source>
        <dbReference type="EMBL" id="UNZ07082.1"/>
    </source>
</evidence>
<dbReference type="Proteomes" id="UP000829494">
    <property type="component" value="Chromosome"/>
</dbReference>
<feature type="compositionally biased region" description="Low complexity" evidence="1">
    <location>
        <begin position="18"/>
        <end position="29"/>
    </location>
</feature>
<keyword evidence="3" id="KW-1185">Reference proteome</keyword>